<dbReference type="Pfam" id="PF01408">
    <property type="entry name" value="GFO_IDH_MocA"/>
    <property type="match status" value="1"/>
</dbReference>
<dbReference type="Proteomes" id="UP000192940">
    <property type="component" value="Chromosome I"/>
</dbReference>
<sequence>MNSLRIGLIGLDTSHALAFTRLLHDTEDAYHVPGARVVAAYPGGSPDFSLSISRVNGFTEDIKQKYGVRIMDTPEEVAEHCDALMLLSADGRVHLDLFRKIAPYGKPVFIDKPLALQSSEAEEIGAIAARHGVPVMSSSSLRYAVSLTQELDREGKGNVIGADVHGPMEVESTQSYYFWYGIHAAEMLFAIMGPGCREVIVSSTEVHELITGTWDDGRIGTVRGNRGGNFMFGALIHRTTGSDYVDAAASGKPFYADLLEQVMPMFASGKTVLPFEQSVEIIRFLEAAEESRTTGCTVKL</sequence>
<name>A0A1X7HTE5_9BACL</name>
<evidence type="ECO:0000313" key="2">
    <source>
        <dbReference type="EMBL" id="SMF91730.1"/>
    </source>
</evidence>
<dbReference type="SUPFAM" id="SSF51735">
    <property type="entry name" value="NAD(P)-binding Rossmann-fold domains"/>
    <property type="match status" value="1"/>
</dbReference>
<evidence type="ECO:0000313" key="3">
    <source>
        <dbReference type="Proteomes" id="UP000192940"/>
    </source>
</evidence>
<gene>
    <name evidence="2" type="ORF">SAMN05661091_5550</name>
</gene>
<accession>A0A1X7HTE5</accession>
<feature type="domain" description="Gfo/Idh/MocA-like oxidoreductase N-terminal" evidence="1">
    <location>
        <begin position="59"/>
        <end position="136"/>
    </location>
</feature>
<dbReference type="AlphaFoldDB" id="A0A1X7HTE5"/>
<proteinExistence type="predicted"/>
<evidence type="ECO:0000259" key="1">
    <source>
        <dbReference type="Pfam" id="PF01408"/>
    </source>
</evidence>
<dbReference type="RefSeq" id="WP_208916142.1">
    <property type="nucleotide sequence ID" value="NZ_LT840184.1"/>
</dbReference>
<protein>
    <submittedName>
        <fullName evidence="2">Predicted dehydrogenase</fullName>
    </submittedName>
</protein>
<dbReference type="InterPro" id="IPR036291">
    <property type="entry name" value="NAD(P)-bd_dom_sf"/>
</dbReference>
<dbReference type="EMBL" id="LT840184">
    <property type="protein sequence ID" value="SMF91730.1"/>
    <property type="molecule type" value="Genomic_DNA"/>
</dbReference>
<dbReference type="Gene3D" id="3.40.50.720">
    <property type="entry name" value="NAD(P)-binding Rossmann-like Domain"/>
    <property type="match status" value="1"/>
</dbReference>
<dbReference type="InterPro" id="IPR000683">
    <property type="entry name" value="Gfo/Idh/MocA-like_OxRdtase_N"/>
</dbReference>
<keyword evidence="3" id="KW-1185">Reference proteome</keyword>
<organism evidence="2 3">
    <name type="scientific">Paenibacillus uliginis N3/975</name>
    <dbReference type="NCBI Taxonomy" id="1313296"/>
    <lineage>
        <taxon>Bacteria</taxon>
        <taxon>Bacillati</taxon>
        <taxon>Bacillota</taxon>
        <taxon>Bacilli</taxon>
        <taxon>Bacillales</taxon>
        <taxon>Paenibacillaceae</taxon>
        <taxon>Paenibacillus</taxon>
    </lineage>
</organism>
<dbReference type="GO" id="GO:0000166">
    <property type="term" value="F:nucleotide binding"/>
    <property type="evidence" value="ECO:0007669"/>
    <property type="project" value="InterPro"/>
</dbReference>
<reference evidence="2 3" key="1">
    <citation type="submission" date="2017-04" db="EMBL/GenBank/DDBJ databases">
        <authorList>
            <person name="Afonso C.L."/>
            <person name="Miller P.J."/>
            <person name="Scott M.A."/>
            <person name="Spackman E."/>
            <person name="Goraichik I."/>
            <person name="Dimitrov K.M."/>
            <person name="Suarez D.L."/>
            <person name="Swayne D.E."/>
        </authorList>
    </citation>
    <scope>NUCLEOTIDE SEQUENCE [LARGE SCALE GENOMIC DNA]</scope>
    <source>
        <strain evidence="2 3">N3/975</strain>
    </source>
</reference>
<dbReference type="STRING" id="1313296.SAMN05661091_5550"/>